<dbReference type="EMBL" id="CP085144">
    <property type="protein sequence ID" value="UOA16106.1"/>
    <property type="molecule type" value="Genomic_DNA"/>
</dbReference>
<organism evidence="2 3">
    <name type="scientific">Sulfitobacter dubius</name>
    <dbReference type="NCBI Taxonomy" id="218673"/>
    <lineage>
        <taxon>Bacteria</taxon>
        <taxon>Pseudomonadati</taxon>
        <taxon>Pseudomonadota</taxon>
        <taxon>Alphaproteobacteria</taxon>
        <taxon>Rhodobacterales</taxon>
        <taxon>Roseobacteraceae</taxon>
        <taxon>Sulfitobacter</taxon>
    </lineage>
</organism>
<protein>
    <submittedName>
        <fullName evidence="2">Uncharacterized protein</fullName>
    </submittedName>
</protein>
<name>A0ABY3ZR18_9RHOB</name>
<keyword evidence="1" id="KW-0472">Membrane</keyword>
<keyword evidence="1" id="KW-0812">Transmembrane</keyword>
<keyword evidence="1" id="KW-1133">Transmembrane helix</keyword>
<evidence type="ECO:0000256" key="1">
    <source>
        <dbReference type="SAM" id="Phobius"/>
    </source>
</evidence>
<evidence type="ECO:0000313" key="2">
    <source>
        <dbReference type="EMBL" id="UOA16106.1"/>
    </source>
</evidence>
<keyword evidence="3" id="KW-1185">Reference proteome</keyword>
<dbReference type="Proteomes" id="UP000831019">
    <property type="component" value="Chromosome"/>
</dbReference>
<gene>
    <name evidence="2" type="ORF">DSM109990_02963</name>
</gene>
<accession>A0ABY3ZR18</accession>
<dbReference type="RefSeq" id="WP_243261535.1">
    <property type="nucleotide sequence ID" value="NZ_CP085144.1"/>
</dbReference>
<proteinExistence type="predicted"/>
<feature type="transmembrane region" description="Helical" evidence="1">
    <location>
        <begin position="18"/>
        <end position="36"/>
    </location>
</feature>
<reference evidence="3" key="1">
    <citation type="journal article" date="2022" name="Microorganisms">
        <title>Beyond the ABCs#Discovery of Three New Plasmid Types in Rhodobacterales (RepQ, RepY, RepW).</title>
        <authorList>
            <person name="Freese H.M."/>
            <person name="Ringel V."/>
            <person name="Overmann J."/>
            <person name="Petersen J."/>
        </authorList>
    </citation>
    <scope>NUCLEOTIDE SEQUENCE [LARGE SCALE GENOMIC DNA]</scope>
    <source>
        <strain evidence="3">DSM 109990</strain>
    </source>
</reference>
<evidence type="ECO:0000313" key="3">
    <source>
        <dbReference type="Proteomes" id="UP000831019"/>
    </source>
</evidence>
<sequence length="57" mass="5992">MSLKDTRHTTKAEKPVDWIVVGANIFGLLVVLAAAVHAQADGPFKQIASQAASGTIF</sequence>